<dbReference type="GO" id="GO:0022857">
    <property type="term" value="F:transmembrane transporter activity"/>
    <property type="evidence" value="ECO:0007669"/>
    <property type="project" value="InterPro"/>
</dbReference>
<feature type="transmembrane region" description="Helical" evidence="6">
    <location>
        <begin position="371"/>
        <end position="392"/>
    </location>
</feature>
<feature type="transmembrane region" description="Helical" evidence="6">
    <location>
        <begin position="166"/>
        <end position="185"/>
    </location>
</feature>
<dbReference type="PANTHER" id="PTHR23513:SF6">
    <property type="entry name" value="MAJOR FACILITATOR SUPERFAMILY ASSOCIATED DOMAIN-CONTAINING PROTEIN"/>
    <property type="match status" value="1"/>
</dbReference>
<keyword evidence="4 6" id="KW-1133">Transmembrane helix</keyword>
<evidence type="ECO:0000256" key="3">
    <source>
        <dbReference type="ARBA" id="ARBA00022692"/>
    </source>
</evidence>
<name>A0A069CZV8_9BACE</name>
<dbReference type="CDD" id="cd06173">
    <property type="entry name" value="MFS_MefA_like"/>
    <property type="match status" value="1"/>
</dbReference>
<keyword evidence="2" id="KW-1003">Cell membrane</keyword>
<keyword evidence="5 6" id="KW-0472">Membrane</keyword>
<dbReference type="Pfam" id="PF07690">
    <property type="entry name" value="MFS_1"/>
    <property type="match status" value="1"/>
</dbReference>
<dbReference type="AlphaFoldDB" id="A0A069CZV8"/>
<accession>A0A069CZV8</accession>
<dbReference type="InterPro" id="IPR036259">
    <property type="entry name" value="MFS_trans_sf"/>
</dbReference>
<feature type="transmembrane region" description="Helical" evidence="6">
    <location>
        <begin position="42"/>
        <end position="63"/>
    </location>
</feature>
<dbReference type="eggNOG" id="COG2814">
    <property type="taxonomic scope" value="Bacteria"/>
</dbReference>
<feature type="transmembrane region" description="Helical" evidence="6">
    <location>
        <begin position="253"/>
        <end position="274"/>
    </location>
</feature>
<reference evidence="8 9" key="1">
    <citation type="journal article" date="2015" name="Microbes Environ.">
        <title>Distribution and evolution of nitrogen fixation genes in the phylum bacteroidetes.</title>
        <authorList>
            <person name="Inoue J."/>
            <person name="Oshima K."/>
            <person name="Suda W."/>
            <person name="Sakamoto M."/>
            <person name="Iino T."/>
            <person name="Noda S."/>
            <person name="Hongoh Y."/>
            <person name="Hattori M."/>
            <person name="Ohkuma M."/>
        </authorList>
    </citation>
    <scope>NUCLEOTIDE SEQUENCE [LARGE SCALE GENOMIC DNA]</scope>
    <source>
        <strain evidence="8 9">JCM 15093</strain>
    </source>
</reference>
<evidence type="ECO:0000256" key="1">
    <source>
        <dbReference type="ARBA" id="ARBA00004651"/>
    </source>
</evidence>
<feature type="transmembrane region" description="Helical" evidence="6">
    <location>
        <begin position="220"/>
        <end position="241"/>
    </location>
</feature>
<comment type="caution">
    <text evidence="8">The sequence shown here is derived from an EMBL/GenBank/DDBJ whole genome shotgun (WGS) entry which is preliminary data.</text>
</comment>
<evidence type="ECO:0000256" key="4">
    <source>
        <dbReference type="ARBA" id="ARBA00022989"/>
    </source>
</evidence>
<evidence type="ECO:0000259" key="7">
    <source>
        <dbReference type="PROSITE" id="PS50850"/>
    </source>
</evidence>
<comment type="subcellular location">
    <subcellularLocation>
        <location evidence="1">Cell membrane</location>
        <topology evidence="1">Multi-pass membrane protein</topology>
    </subcellularLocation>
</comment>
<dbReference type="PANTHER" id="PTHR23513">
    <property type="entry name" value="INTEGRAL MEMBRANE EFFLUX PROTEIN-RELATED"/>
    <property type="match status" value="1"/>
</dbReference>
<proteinExistence type="predicted"/>
<dbReference type="SUPFAM" id="SSF103473">
    <property type="entry name" value="MFS general substrate transporter"/>
    <property type="match status" value="1"/>
</dbReference>
<dbReference type="InterPro" id="IPR020846">
    <property type="entry name" value="MFS_dom"/>
</dbReference>
<feature type="domain" description="Major facilitator superfamily (MFS) profile" evidence="7">
    <location>
        <begin position="7"/>
        <end position="397"/>
    </location>
</feature>
<evidence type="ECO:0000313" key="8">
    <source>
        <dbReference type="EMBL" id="GAK35737.1"/>
    </source>
</evidence>
<dbReference type="OrthoDB" id="9775268at2"/>
<organism evidence="8 9">
    <name type="scientific">Bacteroides graminisolvens DSM 19988 = JCM 15093</name>
    <dbReference type="NCBI Taxonomy" id="1121097"/>
    <lineage>
        <taxon>Bacteria</taxon>
        <taxon>Pseudomonadati</taxon>
        <taxon>Bacteroidota</taxon>
        <taxon>Bacteroidia</taxon>
        <taxon>Bacteroidales</taxon>
        <taxon>Bacteroidaceae</taxon>
        <taxon>Bacteroides</taxon>
    </lineage>
</organism>
<keyword evidence="9" id="KW-1185">Reference proteome</keyword>
<dbReference type="InterPro" id="IPR011701">
    <property type="entry name" value="MFS"/>
</dbReference>
<evidence type="ECO:0000256" key="2">
    <source>
        <dbReference type="ARBA" id="ARBA00022475"/>
    </source>
</evidence>
<dbReference type="Gene3D" id="1.20.1250.20">
    <property type="entry name" value="MFS general substrate transporter like domains"/>
    <property type="match status" value="1"/>
</dbReference>
<keyword evidence="3 6" id="KW-0812">Transmembrane</keyword>
<dbReference type="Proteomes" id="UP000027601">
    <property type="component" value="Unassembled WGS sequence"/>
</dbReference>
<sequence length="402" mass="43390">MSNWKNVFGIIWTGQLFSILSSSIVSFALILWLSFETGSAEVLALSALAALLPQSVIGLVAGVYIDRWDRKRTMIAADSFIAFCTLLLAMLFFLNMAEIWHIYVLLALRSVGSAFHMPAMQASIPLLAPADQLGRIAGINQMLESVCNIAGPALGALFIGLMDISYILLLDVGGALMACLSLLFVRMPNPEQDENKRTGIWIELKEALHIVKKIKGITPLVLFSVLSTFVIMPVAVLFPLMTLKHFSGDAFQMSVVEVAWGAGMLLGGAVMGVFSIKTNKVILINLMYVLIGLSFYFSGILPESGFWTFVFLTLAGGVAGSIYNACFITVIQIQIPPHILGRIFSVYLSLALLPSMIGLVAAGAIADAIGLSNMFIISGLLLCLIGLLSFAFRSMLVLGKPL</sequence>
<feature type="transmembrane region" description="Helical" evidence="6">
    <location>
        <begin position="343"/>
        <end position="365"/>
    </location>
</feature>
<feature type="transmembrane region" description="Helical" evidence="6">
    <location>
        <begin position="7"/>
        <end position="30"/>
    </location>
</feature>
<dbReference type="EMBL" id="BAJS01000003">
    <property type="protein sequence ID" value="GAK35737.1"/>
    <property type="molecule type" value="Genomic_DNA"/>
</dbReference>
<evidence type="ECO:0000313" key="9">
    <source>
        <dbReference type="Proteomes" id="UP000027601"/>
    </source>
</evidence>
<gene>
    <name evidence="8" type="ORF">JCM15093_860</name>
</gene>
<dbReference type="RefSeq" id="WP_024995817.1">
    <property type="nucleotide sequence ID" value="NZ_ATZI01000001.1"/>
</dbReference>
<dbReference type="STRING" id="1121097.GCA_000428125_00532"/>
<feature type="transmembrane region" description="Helical" evidence="6">
    <location>
        <begin position="306"/>
        <end position="331"/>
    </location>
</feature>
<evidence type="ECO:0000256" key="5">
    <source>
        <dbReference type="ARBA" id="ARBA00023136"/>
    </source>
</evidence>
<dbReference type="GO" id="GO:0005886">
    <property type="term" value="C:plasma membrane"/>
    <property type="evidence" value="ECO:0007669"/>
    <property type="project" value="UniProtKB-SubCell"/>
</dbReference>
<protein>
    <submittedName>
        <fullName evidence="8">Macrolide-efflux protein</fullName>
    </submittedName>
</protein>
<dbReference type="PROSITE" id="PS50850">
    <property type="entry name" value="MFS"/>
    <property type="match status" value="1"/>
</dbReference>
<feature type="transmembrane region" description="Helical" evidence="6">
    <location>
        <begin position="281"/>
        <end position="300"/>
    </location>
</feature>
<evidence type="ECO:0000256" key="6">
    <source>
        <dbReference type="SAM" id="Phobius"/>
    </source>
</evidence>